<keyword evidence="8 10" id="KW-0630">Potassium</keyword>
<dbReference type="InterPro" id="IPR027266">
    <property type="entry name" value="TrmE/GcvT-like"/>
</dbReference>
<organism evidence="13 14">
    <name type="scientific">Clostridium botulinum</name>
    <dbReference type="NCBI Taxonomy" id="1491"/>
    <lineage>
        <taxon>Bacteria</taxon>
        <taxon>Bacillati</taxon>
        <taxon>Bacillota</taxon>
        <taxon>Clostridia</taxon>
        <taxon>Eubacteriales</taxon>
        <taxon>Clostridiaceae</taxon>
        <taxon>Clostridium</taxon>
    </lineage>
</organism>
<comment type="subunit">
    <text evidence="10">Homodimer. Heterotetramer of two MnmE and two MnmG subunits.</text>
</comment>
<reference evidence="13 14" key="1">
    <citation type="submission" date="2019-02" db="EMBL/GenBank/DDBJ databases">
        <title>Genome sequencing of Clostridium botulinum clinical isolates.</title>
        <authorList>
            <person name="Brunt J."/>
            <person name="Van Vliet A.H.M."/>
            <person name="Stringer S.C."/>
            <person name="Grant K.A."/>
            <person name="Carter A.C."/>
            <person name="Peck M.W."/>
        </authorList>
    </citation>
    <scope>NUCLEOTIDE SEQUENCE [LARGE SCALE GENOMIC DNA]</scope>
    <source>
        <strain evidence="13 14">H113700579</strain>
    </source>
</reference>
<dbReference type="NCBIfam" id="TIGR00231">
    <property type="entry name" value="small_GTP"/>
    <property type="match status" value="1"/>
</dbReference>
<feature type="binding site" evidence="10">
    <location>
        <position position="127"/>
    </location>
    <ligand>
        <name>(6S)-5-formyl-5,6,7,8-tetrahydrofolate</name>
        <dbReference type="ChEBI" id="CHEBI:57457"/>
    </ligand>
</feature>
<dbReference type="InterPro" id="IPR027417">
    <property type="entry name" value="P-loop_NTPase"/>
</dbReference>
<dbReference type="GO" id="GO:0042802">
    <property type="term" value="F:identical protein binding"/>
    <property type="evidence" value="ECO:0007669"/>
    <property type="project" value="UniProtKB-ARBA"/>
</dbReference>
<feature type="binding site" evidence="10">
    <location>
        <position position="254"/>
    </location>
    <ligand>
        <name>K(+)</name>
        <dbReference type="ChEBI" id="CHEBI:29103"/>
    </ligand>
</feature>
<evidence type="ECO:0000256" key="6">
    <source>
        <dbReference type="ARBA" id="ARBA00022801"/>
    </source>
</evidence>
<dbReference type="GO" id="GO:0003924">
    <property type="term" value="F:GTPase activity"/>
    <property type="evidence" value="ECO:0007669"/>
    <property type="project" value="UniProtKB-UniRule"/>
</dbReference>
<comment type="similarity">
    <text evidence="1 10 11">Belongs to the TRAFAC class TrmE-Era-EngA-EngB-Septin-like GTPase superfamily. TrmE GTPase family.</text>
</comment>
<comment type="subcellular location">
    <subcellularLocation>
        <location evidence="10">Cytoplasm</location>
    </subcellularLocation>
</comment>
<evidence type="ECO:0000256" key="5">
    <source>
        <dbReference type="ARBA" id="ARBA00022741"/>
    </source>
</evidence>
<dbReference type="NCBIfam" id="NF003661">
    <property type="entry name" value="PRK05291.1-3"/>
    <property type="match status" value="1"/>
</dbReference>
<feature type="binding site" evidence="10">
    <location>
        <position position="259"/>
    </location>
    <ligand>
        <name>K(+)</name>
        <dbReference type="ChEBI" id="CHEBI:29103"/>
    </ligand>
</feature>
<protein>
    <recommendedName>
        <fullName evidence="10">tRNA modification GTPase MnmE</fullName>
        <ecNumber evidence="10">3.6.-.-</ecNumber>
    </recommendedName>
</protein>
<dbReference type="InterPro" id="IPR031168">
    <property type="entry name" value="G_TrmE"/>
</dbReference>
<dbReference type="GO" id="GO:0030488">
    <property type="term" value="P:tRNA methylation"/>
    <property type="evidence" value="ECO:0007669"/>
    <property type="project" value="TreeGrafter"/>
</dbReference>
<comment type="function">
    <text evidence="10">Exhibits a very high intrinsic GTPase hydrolysis rate. Involved in the addition of a carboxymethylaminomethyl (cmnm) group at the wobble position (U34) of certain tRNAs, forming tRNA-cmnm(5)s(2)U34.</text>
</comment>
<feature type="binding site" evidence="10">
    <location>
        <position position="235"/>
    </location>
    <ligand>
        <name>K(+)</name>
        <dbReference type="ChEBI" id="CHEBI:29103"/>
    </ligand>
</feature>
<evidence type="ECO:0000256" key="8">
    <source>
        <dbReference type="ARBA" id="ARBA00022958"/>
    </source>
</evidence>
<dbReference type="GO" id="GO:0005829">
    <property type="term" value="C:cytosol"/>
    <property type="evidence" value="ECO:0007669"/>
    <property type="project" value="TreeGrafter"/>
</dbReference>
<feature type="binding site" evidence="10">
    <location>
        <position position="239"/>
    </location>
    <ligand>
        <name>Mg(2+)</name>
        <dbReference type="ChEBI" id="CHEBI:18420"/>
    </ligand>
</feature>
<dbReference type="EC" id="3.6.-.-" evidence="10"/>
<dbReference type="Proteomes" id="UP000472355">
    <property type="component" value="Unassembled WGS sequence"/>
</dbReference>
<dbReference type="Pfam" id="PF12631">
    <property type="entry name" value="MnmE_helical"/>
    <property type="match status" value="1"/>
</dbReference>
<keyword evidence="5 10" id="KW-0547">Nucleotide-binding</keyword>
<feature type="binding site" evidence="10">
    <location>
        <begin position="279"/>
        <end position="282"/>
    </location>
    <ligand>
        <name>GTP</name>
        <dbReference type="ChEBI" id="CHEBI:37565"/>
    </ligand>
</feature>
<feature type="binding site" evidence="10">
    <location>
        <begin position="254"/>
        <end position="260"/>
    </location>
    <ligand>
        <name>GTP</name>
        <dbReference type="ChEBI" id="CHEBI:37565"/>
    </ligand>
</feature>
<evidence type="ECO:0000256" key="7">
    <source>
        <dbReference type="ARBA" id="ARBA00022842"/>
    </source>
</evidence>
<evidence type="ECO:0000256" key="11">
    <source>
        <dbReference type="RuleBase" id="RU003313"/>
    </source>
</evidence>
<dbReference type="Gene3D" id="3.40.50.300">
    <property type="entry name" value="P-loop containing nucleotide triphosphate hydrolases"/>
    <property type="match status" value="1"/>
</dbReference>
<dbReference type="InterPro" id="IPR006073">
    <property type="entry name" value="GTP-bd"/>
</dbReference>
<dbReference type="FunFam" id="3.40.50.300:FF:000494">
    <property type="entry name" value="tRNA modification GTPase MnmE"/>
    <property type="match status" value="1"/>
</dbReference>
<dbReference type="EMBL" id="SGKU01000007">
    <property type="protein sequence ID" value="NFA41781.1"/>
    <property type="molecule type" value="Genomic_DNA"/>
</dbReference>
<evidence type="ECO:0000256" key="9">
    <source>
        <dbReference type="ARBA" id="ARBA00023134"/>
    </source>
</evidence>
<feature type="binding site" evidence="10">
    <location>
        <position position="456"/>
    </location>
    <ligand>
        <name>(6S)-5-formyl-5,6,7,8-tetrahydrofolate</name>
        <dbReference type="ChEBI" id="CHEBI:57457"/>
    </ligand>
</feature>
<dbReference type="HAMAP" id="MF_00379">
    <property type="entry name" value="GTPase_MnmE"/>
    <property type="match status" value="1"/>
</dbReference>
<dbReference type="Gene3D" id="3.30.1360.120">
    <property type="entry name" value="Probable tRNA modification gtpase trme, domain 1"/>
    <property type="match status" value="1"/>
</dbReference>
<gene>
    <name evidence="10 13" type="primary">mnmE</name>
    <name evidence="10" type="synonym">trmE</name>
    <name evidence="13" type="ORF">EXM65_04105</name>
</gene>
<keyword evidence="9 10" id="KW-0342">GTP-binding</keyword>
<comment type="caution">
    <text evidence="10">Lacks conserved residue(s) required for the propagation of feature annotation.</text>
</comment>
<proteinExistence type="inferred from homology"/>
<dbReference type="InterPro" id="IPR005225">
    <property type="entry name" value="Small_GTP-bd"/>
</dbReference>
<keyword evidence="3 10" id="KW-0819">tRNA processing</keyword>
<dbReference type="GO" id="GO:0002098">
    <property type="term" value="P:tRNA wobble uridine modification"/>
    <property type="evidence" value="ECO:0007669"/>
    <property type="project" value="TreeGrafter"/>
</dbReference>
<dbReference type="Pfam" id="PF10396">
    <property type="entry name" value="TrmE_N"/>
    <property type="match status" value="1"/>
</dbReference>
<evidence type="ECO:0000256" key="10">
    <source>
        <dbReference type="HAMAP-Rule" id="MF_00379"/>
    </source>
</evidence>
<comment type="cofactor">
    <cofactor evidence="10">
        <name>K(+)</name>
        <dbReference type="ChEBI" id="CHEBI:29103"/>
    </cofactor>
    <text evidence="10">Binds 1 potassium ion per subunit.</text>
</comment>
<evidence type="ECO:0000256" key="2">
    <source>
        <dbReference type="ARBA" id="ARBA00022490"/>
    </source>
</evidence>
<comment type="caution">
    <text evidence="13">The sequence shown here is derived from an EMBL/GenBank/DDBJ whole genome shotgun (WGS) entry which is preliminary data.</text>
</comment>
<keyword evidence="4 10" id="KW-0479">Metal-binding</keyword>
<feature type="binding site" evidence="10">
    <location>
        <position position="256"/>
    </location>
    <ligand>
        <name>K(+)</name>
        <dbReference type="ChEBI" id="CHEBI:29103"/>
    </ligand>
</feature>
<feature type="domain" description="TrmE-type G" evidence="12">
    <location>
        <begin position="225"/>
        <end position="378"/>
    </location>
</feature>
<evidence type="ECO:0000256" key="1">
    <source>
        <dbReference type="ARBA" id="ARBA00011043"/>
    </source>
</evidence>
<dbReference type="PANTHER" id="PTHR42714:SF2">
    <property type="entry name" value="TRNA MODIFICATION GTPASE GTPBP3, MITOCHONDRIAL"/>
    <property type="match status" value="1"/>
</dbReference>
<dbReference type="GO" id="GO:0005525">
    <property type="term" value="F:GTP binding"/>
    <property type="evidence" value="ECO:0007669"/>
    <property type="project" value="UniProtKB-UniRule"/>
</dbReference>
<sequence length="456" mass="50741">MREFDTICGIATPIGEGGVSIIRISGSKALDIISKIFVGKNNIDLKQMKTYTMRYGHIIEFESKDVIDEVIISYMKGPHSYTTEDIIEINCHGGVISTNSVMNQVIKAGARVAEPGEFTKRAFLNGRIDLSQAEAVIDIIKAKTDLSMKSALMQSGGALSMQIKEIRQYLLNTLALIEYGVDFTEDDEDIDDTLVLRVKDGIKTTILKVKELLKGADEGKIIRDGLNVVIIGKPNVGKSSLLNVLLKEKRAIVTDIPGTTRDIIEEYLNIDGIPIKITDTAGIRETEDTVEKIGVERSREKIEEADLIILILDSSRDLEEEDKEIINTIKDKNHIVLLNKTDLDRKIADIDLDNQIKISAKTGYGIEELKNKIKELFFSGDINSESLIVSNVRHKQALYRSLENCEVALDRVNANEFLDLISIYVTSAMKALGEITGDELEEDVLNKIFSEFCVGK</sequence>
<keyword evidence="6 10" id="KW-0378">Hydrolase</keyword>
<dbReference type="Gene3D" id="1.20.120.430">
    <property type="entry name" value="tRNA modification GTPase MnmE domain 2"/>
    <property type="match status" value="1"/>
</dbReference>
<dbReference type="PROSITE" id="PS51709">
    <property type="entry name" value="G_TRME"/>
    <property type="match status" value="1"/>
</dbReference>
<dbReference type="InterPro" id="IPR025867">
    <property type="entry name" value="MnmE_helical"/>
</dbReference>
<keyword evidence="7 10" id="KW-0460">Magnesium</keyword>
<dbReference type="CDD" id="cd14858">
    <property type="entry name" value="TrmE_N"/>
    <property type="match status" value="1"/>
</dbReference>
<evidence type="ECO:0000256" key="4">
    <source>
        <dbReference type="ARBA" id="ARBA00022723"/>
    </source>
</evidence>
<dbReference type="Pfam" id="PF01926">
    <property type="entry name" value="MMR_HSR1"/>
    <property type="match status" value="1"/>
</dbReference>
<keyword evidence="2 10" id="KW-0963">Cytoplasm</keyword>
<evidence type="ECO:0000313" key="13">
    <source>
        <dbReference type="EMBL" id="NFA41781.1"/>
    </source>
</evidence>
<dbReference type="CDD" id="cd04164">
    <property type="entry name" value="trmE"/>
    <property type="match status" value="1"/>
</dbReference>
<accession>A0A6M0SKN0</accession>
<dbReference type="PRINTS" id="PR00326">
    <property type="entry name" value="GTP1OBG"/>
</dbReference>
<dbReference type="InterPro" id="IPR004520">
    <property type="entry name" value="GTPase_MnmE"/>
</dbReference>
<feature type="binding site" evidence="10">
    <location>
        <position position="88"/>
    </location>
    <ligand>
        <name>(6S)-5-formyl-5,6,7,8-tetrahydrofolate</name>
        <dbReference type="ChEBI" id="CHEBI:57457"/>
    </ligand>
</feature>
<feature type="binding site" evidence="10">
    <location>
        <begin position="235"/>
        <end position="240"/>
    </location>
    <ligand>
        <name>GTP</name>
        <dbReference type="ChEBI" id="CHEBI:37565"/>
    </ligand>
</feature>
<dbReference type="PANTHER" id="PTHR42714">
    <property type="entry name" value="TRNA MODIFICATION GTPASE GTPBP3"/>
    <property type="match status" value="1"/>
</dbReference>
<name>A0A6M0SKN0_CLOBO</name>
<dbReference type="AlphaFoldDB" id="A0A6M0SKN0"/>
<dbReference type="FunFam" id="3.30.1360.120:FF:000003">
    <property type="entry name" value="tRNA modification GTPase MnmE"/>
    <property type="match status" value="1"/>
</dbReference>
<dbReference type="GO" id="GO:0046872">
    <property type="term" value="F:metal ion binding"/>
    <property type="evidence" value="ECO:0007669"/>
    <property type="project" value="UniProtKB-KW"/>
</dbReference>
<evidence type="ECO:0000256" key="3">
    <source>
        <dbReference type="ARBA" id="ARBA00022694"/>
    </source>
</evidence>
<dbReference type="InterPro" id="IPR018948">
    <property type="entry name" value="GTP-bd_TrmE_N"/>
</dbReference>
<evidence type="ECO:0000259" key="12">
    <source>
        <dbReference type="PROSITE" id="PS51709"/>
    </source>
</evidence>
<dbReference type="SUPFAM" id="SSF52540">
    <property type="entry name" value="P-loop containing nucleoside triphosphate hydrolases"/>
    <property type="match status" value="1"/>
</dbReference>
<feature type="binding site" evidence="10">
    <location>
        <position position="23"/>
    </location>
    <ligand>
        <name>(6S)-5-formyl-5,6,7,8-tetrahydrofolate</name>
        <dbReference type="ChEBI" id="CHEBI:57457"/>
    </ligand>
</feature>
<dbReference type="NCBIfam" id="TIGR00450">
    <property type="entry name" value="mnmE_trmE_thdF"/>
    <property type="match status" value="1"/>
</dbReference>
<evidence type="ECO:0000313" key="14">
    <source>
        <dbReference type="Proteomes" id="UP000472355"/>
    </source>
</evidence>
<feature type="binding site" evidence="10">
    <location>
        <position position="260"/>
    </location>
    <ligand>
        <name>Mg(2+)</name>
        <dbReference type="ChEBI" id="CHEBI:18420"/>
    </ligand>
</feature>
<dbReference type="InterPro" id="IPR027368">
    <property type="entry name" value="MnmE_dom2"/>
</dbReference>